<dbReference type="PATRIC" id="fig|1122241.3.peg.2423"/>
<evidence type="ECO:0000313" key="3">
    <source>
        <dbReference type="EMBL" id="KYH31539.1"/>
    </source>
</evidence>
<comment type="caution">
    <text evidence="3">The sequence shown here is derived from an EMBL/GenBank/DDBJ whole genome shotgun (WGS) entry which is preliminary data.</text>
</comment>
<reference evidence="3 4" key="1">
    <citation type="submission" date="2016-02" db="EMBL/GenBank/DDBJ databases">
        <title>Genome sequence of Moorella mulderi DSM 14980.</title>
        <authorList>
            <person name="Poehlein A."/>
            <person name="Daniel R."/>
        </authorList>
    </citation>
    <scope>NUCLEOTIDE SEQUENCE [LARGE SCALE GENOMIC DNA]</scope>
    <source>
        <strain evidence="3 4">DSM 14980</strain>
    </source>
</reference>
<accession>A0A151AV46</accession>
<gene>
    <name evidence="3" type="ORF">MOMUL_22790</name>
</gene>
<evidence type="ECO:0000259" key="2">
    <source>
        <dbReference type="Pfam" id="PF23771"/>
    </source>
</evidence>
<dbReference type="RefSeq" id="WP_062284965.1">
    <property type="nucleotide sequence ID" value="NZ_LTBC01000010.1"/>
</dbReference>
<feature type="domain" description="DUF2786" evidence="1">
    <location>
        <begin position="6"/>
        <end position="45"/>
    </location>
</feature>
<name>A0A151AV46_9FIRM</name>
<dbReference type="OrthoDB" id="1808266at2"/>
<dbReference type="InterPro" id="IPR055592">
    <property type="entry name" value="DUF7168"/>
</dbReference>
<dbReference type="InterPro" id="IPR024498">
    <property type="entry name" value="DUF2786"/>
</dbReference>
<sequence length="233" mass="26428">MVVNGKVLEKVKKILALASNNPSEEEAQAAMLMAQRIMAENGITMTDIESNNSFTNEVVDVPITSPFRTPWWHKILATVIGENFRCEAYYYTVNQKSQLMFIGLKQDTEVAIKVFNYAVDAIKYHTAKYIEQLKRGGVNNKPLYLTGIRNDYILGYIDGLRDKFKEQVEKNNWALILIKNDAVIEAVAKKGLRKGRRPSINFACSNNAYASGYRKGREFETREGLIESQNASM</sequence>
<proteinExistence type="predicted"/>
<dbReference type="Pfam" id="PF23771">
    <property type="entry name" value="DUF7168"/>
    <property type="match status" value="1"/>
</dbReference>
<dbReference type="AlphaFoldDB" id="A0A151AV46"/>
<protein>
    <submittedName>
        <fullName evidence="3">Uncharacterized protein</fullName>
    </submittedName>
</protein>
<evidence type="ECO:0000259" key="1">
    <source>
        <dbReference type="Pfam" id="PF10979"/>
    </source>
</evidence>
<evidence type="ECO:0000313" key="4">
    <source>
        <dbReference type="Proteomes" id="UP000075670"/>
    </source>
</evidence>
<dbReference type="Proteomes" id="UP000075670">
    <property type="component" value="Unassembled WGS sequence"/>
</dbReference>
<dbReference type="Pfam" id="PF10979">
    <property type="entry name" value="DUF2786"/>
    <property type="match status" value="1"/>
</dbReference>
<organism evidence="3 4">
    <name type="scientific">Moorella mulderi DSM 14980</name>
    <dbReference type="NCBI Taxonomy" id="1122241"/>
    <lineage>
        <taxon>Bacteria</taxon>
        <taxon>Bacillati</taxon>
        <taxon>Bacillota</taxon>
        <taxon>Clostridia</taxon>
        <taxon>Neomoorellales</taxon>
        <taxon>Neomoorellaceae</taxon>
        <taxon>Neomoorella</taxon>
    </lineage>
</organism>
<feature type="domain" description="DUF7168" evidence="2">
    <location>
        <begin position="62"/>
        <end position="189"/>
    </location>
</feature>
<keyword evidence="4" id="KW-1185">Reference proteome</keyword>
<dbReference type="EMBL" id="LTBC01000010">
    <property type="protein sequence ID" value="KYH31539.1"/>
    <property type="molecule type" value="Genomic_DNA"/>
</dbReference>